<protein>
    <submittedName>
        <fullName evidence="1">Uncharacterized protein</fullName>
    </submittedName>
</protein>
<evidence type="ECO:0000313" key="1">
    <source>
        <dbReference type="EMBL" id="KAJ7537174.1"/>
    </source>
</evidence>
<dbReference type="Proteomes" id="UP001162992">
    <property type="component" value="Chromosome 12"/>
</dbReference>
<dbReference type="EMBL" id="CM055103">
    <property type="protein sequence ID" value="KAJ7537174.1"/>
    <property type="molecule type" value="Genomic_DNA"/>
</dbReference>
<gene>
    <name evidence="1" type="ORF">O6H91_12G101500</name>
</gene>
<sequence>MAAAMLQLHKYSFVDCSPSSSPLRIDHHSCLPSSCWENRSCCCITSFRRRARRRATVAWTKTFRHNKLFLSSLSNSDAAAATTPSSSSPNLVPEQSPNVVELEFYGPDGNNEEPQKIVLESGTKVLRNIMLDNKLELYDLYGKLMNCGGGGSCGTCIVEILEGNDLLSKRTDSENHYLKKKPKSWRLACQTIVGDKINGGKVIVQQLPQKKR</sequence>
<proteinExistence type="predicted"/>
<accession>A0ACC2C5R5</accession>
<evidence type="ECO:0000313" key="2">
    <source>
        <dbReference type="Proteomes" id="UP001162992"/>
    </source>
</evidence>
<reference evidence="2" key="1">
    <citation type="journal article" date="2024" name="Proc. Natl. Acad. Sci. U.S.A.">
        <title>Extraordinary preservation of gene collinearity over three hundred million years revealed in homosporous lycophytes.</title>
        <authorList>
            <person name="Li C."/>
            <person name="Wickell D."/>
            <person name="Kuo L.Y."/>
            <person name="Chen X."/>
            <person name="Nie B."/>
            <person name="Liao X."/>
            <person name="Peng D."/>
            <person name="Ji J."/>
            <person name="Jenkins J."/>
            <person name="Williams M."/>
            <person name="Shu S."/>
            <person name="Plott C."/>
            <person name="Barry K."/>
            <person name="Rajasekar S."/>
            <person name="Grimwood J."/>
            <person name="Han X."/>
            <person name="Sun S."/>
            <person name="Hou Z."/>
            <person name="He W."/>
            <person name="Dai G."/>
            <person name="Sun C."/>
            <person name="Schmutz J."/>
            <person name="Leebens-Mack J.H."/>
            <person name="Li F.W."/>
            <person name="Wang L."/>
        </authorList>
    </citation>
    <scope>NUCLEOTIDE SEQUENCE [LARGE SCALE GENOMIC DNA]</scope>
    <source>
        <strain evidence="2">cv. PW_Plant_1</strain>
    </source>
</reference>
<organism evidence="1 2">
    <name type="scientific">Diphasiastrum complanatum</name>
    <name type="common">Issler's clubmoss</name>
    <name type="synonym">Lycopodium complanatum</name>
    <dbReference type="NCBI Taxonomy" id="34168"/>
    <lineage>
        <taxon>Eukaryota</taxon>
        <taxon>Viridiplantae</taxon>
        <taxon>Streptophyta</taxon>
        <taxon>Embryophyta</taxon>
        <taxon>Tracheophyta</taxon>
        <taxon>Lycopodiopsida</taxon>
        <taxon>Lycopodiales</taxon>
        <taxon>Lycopodiaceae</taxon>
        <taxon>Lycopodioideae</taxon>
        <taxon>Diphasiastrum</taxon>
    </lineage>
</organism>
<comment type="caution">
    <text evidence="1">The sequence shown here is derived from an EMBL/GenBank/DDBJ whole genome shotgun (WGS) entry which is preliminary data.</text>
</comment>
<keyword evidence="2" id="KW-1185">Reference proteome</keyword>
<name>A0ACC2C5R5_DIPCM</name>